<dbReference type="SUPFAM" id="SSF50331">
    <property type="entry name" value="MOP-like"/>
    <property type="match status" value="1"/>
</dbReference>
<dbReference type="Gene3D" id="3.40.50.300">
    <property type="entry name" value="P-loop containing nucleotide triphosphate hydrolases"/>
    <property type="match status" value="1"/>
</dbReference>
<dbReference type="InterPro" id="IPR008995">
    <property type="entry name" value="Mo/tungstate-bd_C_term_dom"/>
</dbReference>
<dbReference type="InterPro" id="IPR003593">
    <property type="entry name" value="AAA+_ATPase"/>
</dbReference>
<organism evidence="5 6">
    <name type="scientific">Sulfitobacter aestuarii</name>
    <dbReference type="NCBI Taxonomy" id="2161676"/>
    <lineage>
        <taxon>Bacteria</taxon>
        <taxon>Pseudomonadati</taxon>
        <taxon>Pseudomonadota</taxon>
        <taxon>Alphaproteobacteria</taxon>
        <taxon>Rhodobacterales</taxon>
        <taxon>Roseobacteraceae</taxon>
        <taxon>Sulfitobacter</taxon>
    </lineage>
</organism>
<keyword evidence="3 5" id="KW-0067">ATP-binding</keyword>
<evidence type="ECO:0000256" key="2">
    <source>
        <dbReference type="ARBA" id="ARBA00022741"/>
    </source>
</evidence>
<dbReference type="PANTHER" id="PTHR42781:SF4">
    <property type="entry name" value="SPERMIDINE_PUTRESCINE IMPORT ATP-BINDING PROTEIN POTA"/>
    <property type="match status" value="1"/>
</dbReference>
<dbReference type="Pfam" id="PF08402">
    <property type="entry name" value="TOBE_2"/>
    <property type="match status" value="1"/>
</dbReference>
<gene>
    <name evidence="5" type="ORF">ACFSUD_08090</name>
</gene>
<keyword evidence="6" id="KW-1185">Reference proteome</keyword>
<dbReference type="EMBL" id="JBHUMP010000005">
    <property type="protein sequence ID" value="MFD2739523.1"/>
    <property type="molecule type" value="Genomic_DNA"/>
</dbReference>
<evidence type="ECO:0000256" key="1">
    <source>
        <dbReference type="ARBA" id="ARBA00022448"/>
    </source>
</evidence>
<dbReference type="Pfam" id="PF00005">
    <property type="entry name" value="ABC_tran"/>
    <property type="match status" value="1"/>
</dbReference>
<evidence type="ECO:0000259" key="4">
    <source>
        <dbReference type="PROSITE" id="PS50893"/>
    </source>
</evidence>
<reference evidence="6" key="1">
    <citation type="journal article" date="2019" name="Int. J. Syst. Evol. Microbiol.">
        <title>The Global Catalogue of Microorganisms (GCM) 10K type strain sequencing project: providing services to taxonomists for standard genome sequencing and annotation.</title>
        <authorList>
            <consortium name="The Broad Institute Genomics Platform"/>
            <consortium name="The Broad Institute Genome Sequencing Center for Infectious Disease"/>
            <person name="Wu L."/>
            <person name="Ma J."/>
        </authorList>
    </citation>
    <scope>NUCLEOTIDE SEQUENCE [LARGE SCALE GENOMIC DNA]</scope>
    <source>
        <strain evidence="6">TISTR 2562</strain>
    </source>
</reference>
<evidence type="ECO:0000313" key="6">
    <source>
        <dbReference type="Proteomes" id="UP001597474"/>
    </source>
</evidence>
<dbReference type="InterPro" id="IPR003439">
    <property type="entry name" value="ABC_transporter-like_ATP-bd"/>
</dbReference>
<dbReference type="Gene3D" id="2.40.50.100">
    <property type="match status" value="1"/>
</dbReference>
<name>A0ABW5U2B3_9RHOB</name>
<sequence length="361" mass="39511">MSSADPIVRIHGISKSFGKAVALQTLDLDIAPGEFVTFLGPSGCGKSTTLRILGGFETPDTGRIILDGKDVTREPANRRNVNMVFQDYALFPHMTVRQNMSFGLELKGMGKADIKRRLDELMAFLELDSYADRYPAQLSGGQRQRVALARALAPDPALLLLDEPLGALDAKLRGQVQQELKSIQRRTNKTFFFVTHDQEEALTMSDRIVVMNQGRVEQDGTPEELYFHPASRFVAEFIGETNLLAGEVRGSDGDEVVMDWYGQTLRGHAPAGAPKSGEIVTASLRLEKLGFHRDRPATANAVQGRVVGKTFLGSRMAVDLLVEEAHGARLKAYVDTATGQAVGDDPVWLGWEADTMAVLRG</sequence>
<accession>A0ABW5U2B3</accession>
<dbReference type="SMART" id="SM00382">
    <property type="entry name" value="AAA"/>
    <property type="match status" value="1"/>
</dbReference>
<evidence type="ECO:0000256" key="3">
    <source>
        <dbReference type="ARBA" id="ARBA00022840"/>
    </source>
</evidence>
<dbReference type="InterPro" id="IPR017871">
    <property type="entry name" value="ABC_transporter-like_CS"/>
</dbReference>
<dbReference type="Proteomes" id="UP001597474">
    <property type="component" value="Unassembled WGS sequence"/>
</dbReference>
<dbReference type="PANTHER" id="PTHR42781">
    <property type="entry name" value="SPERMIDINE/PUTRESCINE IMPORT ATP-BINDING PROTEIN POTA"/>
    <property type="match status" value="1"/>
</dbReference>
<comment type="caution">
    <text evidence="5">The sequence shown here is derived from an EMBL/GenBank/DDBJ whole genome shotgun (WGS) entry which is preliminary data.</text>
</comment>
<dbReference type="PROSITE" id="PS00211">
    <property type="entry name" value="ABC_TRANSPORTER_1"/>
    <property type="match status" value="1"/>
</dbReference>
<dbReference type="RefSeq" id="WP_386373228.1">
    <property type="nucleotide sequence ID" value="NZ_JBHUMP010000005.1"/>
</dbReference>
<dbReference type="InterPro" id="IPR027417">
    <property type="entry name" value="P-loop_NTPase"/>
</dbReference>
<dbReference type="PROSITE" id="PS50893">
    <property type="entry name" value="ABC_TRANSPORTER_2"/>
    <property type="match status" value="1"/>
</dbReference>
<feature type="domain" description="ABC transporter" evidence="4">
    <location>
        <begin position="8"/>
        <end position="238"/>
    </location>
</feature>
<protein>
    <submittedName>
        <fullName evidence="5">ABC transporter ATP-binding protein</fullName>
    </submittedName>
</protein>
<dbReference type="SUPFAM" id="SSF52540">
    <property type="entry name" value="P-loop containing nucleoside triphosphate hydrolases"/>
    <property type="match status" value="1"/>
</dbReference>
<evidence type="ECO:0000313" key="5">
    <source>
        <dbReference type="EMBL" id="MFD2739523.1"/>
    </source>
</evidence>
<proteinExistence type="predicted"/>
<dbReference type="InterPro" id="IPR013611">
    <property type="entry name" value="Transp-assoc_OB_typ2"/>
</dbReference>
<dbReference type="GO" id="GO:0005524">
    <property type="term" value="F:ATP binding"/>
    <property type="evidence" value="ECO:0007669"/>
    <property type="project" value="UniProtKB-KW"/>
</dbReference>
<keyword evidence="2" id="KW-0547">Nucleotide-binding</keyword>
<dbReference type="InterPro" id="IPR050093">
    <property type="entry name" value="ABC_SmlMolc_Importer"/>
</dbReference>
<keyword evidence="1" id="KW-0813">Transport</keyword>